<feature type="region of interest" description="Disordered" evidence="1">
    <location>
        <begin position="1"/>
        <end position="89"/>
    </location>
</feature>
<dbReference type="AlphaFoldDB" id="A0A9Y6JAI1"/>
<proteinExistence type="predicted"/>
<reference evidence="3" key="1">
    <citation type="submission" date="2025-08" db="UniProtKB">
        <authorList>
            <consortium name="RefSeq"/>
        </authorList>
    </citation>
    <scope>IDENTIFICATION</scope>
</reference>
<dbReference type="GeneID" id="102206351"/>
<feature type="compositionally biased region" description="Polar residues" evidence="1">
    <location>
        <begin position="238"/>
        <end position="251"/>
    </location>
</feature>
<feature type="region of interest" description="Disordered" evidence="1">
    <location>
        <begin position="182"/>
        <end position="251"/>
    </location>
</feature>
<feature type="compositionally biased region" description="Basic and acidic residues" evidence="1">
    <location>
        <begin position="55"/>
        <end position="67"/>
    </location>
</feature>
<dbReference type="CTD" id="55363"/>
<evidence type="ECO:0000313" key="3">
    <source>
        <dbReference type="RefSeq" id="XP_013764717.1"/>
    </source>
</evidence>
<organism evidence="2 3">
    <name type="scientific">Pundamilia nyererei</name>
    <dbReference type="NCBI Taxonomy" id="303518"/>
    <lineage>
        <taxon>Eukaryota</taxon>
        <taxon>Metazoa</taxon>
        <taxon>Chordata</taxon>
        <taxon>Craniata</taxon>
        <taxon>Vertebrata</taxon>
        <taxon>Euteleostomi</taxon>
        <taxon>Actinopterygii</taxon>
        <taxon>Neopterygii</taxon>
        <taxon>Teleostei</taxon>
        <taxon>Neoteleostei</taxon>
        <taxon>Acanthomorphata</taxon>
        <taxon>Ovalentaria</taxon>
        <taxon>Cichlomorphae</taxon>
        <taxon>Cichliformes</taxon>
        <taxon>Cichlidae</taxon>
        <taxon>African cichlids</taxon>
        <taxon>Pseudocrenilabrinae</taxon>
        <taxon>Haplochromini</taxon>
        <taxon>Pundamilia</taxon>
    </lineage>
</organism>
<dbReference type="Proteomes" id="UP000695023">
    <property type="component" value="Unplaced"/>
</dbReference>
<dbReference type="RefSeq" id="XP_013764717.1">
    <property type="nucleotide sequence ID" value="XM_013909263.1"/>
</dbReference>
<accession>A0A9Y6JAI1</accession>
<evidence type="ECO:0000313" key="2">
    <source>
        <dbReference type="Proteomes" id="UP000695023"/>
    </source>
</evidence>
<sequence length="269" mass="29120">MEDTSQQEKLELEYKNPNEEEGGIRRRLRDRDLLRKRKAEAEEKETNQWVFGVESQRKRSRAEDKSGAKKRGRPRKTEPTPQLSAVQEEVEALQETPAVVVVPEPAVVIQDQITGSLPPLFGLESQPASILAAPAPAAVFEFVQNSAPASTLAFAAPVPVQDSAPAPDAVLVPAQSLDSVPAVTPAPPSAPPQVETLYTESQGKEAPGQVLIEDLGPDEEEDVSPSQGNKRANEDLSETLSINVPEQNNVYSVPTVSAQPMAQEYFPGN</sequence>
<name>A0A9Y6JAI1_9CICH</name>
<feature type="compositionally biased region" description="Basic and acidic residues" evidence="1">
    <location>
        <begin position="1"/>
        <end position="46"/>
    </location>
</feature>
<protein>
    <submittedName>
        <fullName evidence="3">Formin-like protein 1 isoform X1</fullName>
    </submittedName>
</protein>
<keyword evidence="2" id="KW-1185">Reference proteome</keyword>
<evidence type="ECO:0000256" key="1">
    <source>
        <dbReference type="SAM" id="MobiDB-lite"/>
    </source>
</evidence>
<gene>
    <name evidence="3" type="primary">hemgn</name>
</gene>